<evidence type="ECO:0000256" key="2">
    <source>
        <dbReference type="ARBA" id="ARBA00021245"/>
    </source>
</evidence>
<keyword evidence="7" id="KW-0238">DNA-binding</keyword>
<dbReference type="Gene3D" id="1.10.1200.10">
    <property type="entry name" value="ACP-like"/>
    <property type="match status" value="1"/>
</dbReference>
<dbReference type="Proteomes" id="UP001221328">
    <property type="component" value="Unassembled WGS sequence"/>
</dbReference>
<dbReference type="InterPro" id="IPR039425">
    <property type="entry name" value="RNA_pol_sigma-70-like"/>
</dbReference>
<dbReference type="SUPFAM" id="SSF88946">
    <property type="entry name" value="Sigma2 domain of RNA polymerase sigma factors"/>
    <property type="match status" value="1"/>
</dbReference>
<evidence type="ECO:0000313" key="13">
    <source>
        <dbReference type="Proteomes" id="UP001221328"/>
    </source>
</evidence>
<comment type="function">
    <text evidence="9">Sigma factors are initiation factors that promote the attachment of RNA polymerase to specific initiation sites and are then released. Sigma-S contributes to the protection against external stress, thus playing a role in cellular fitness and survival.</text>
</comment>
<feature type="compositionally biased region" description="Basic and acidic residues" evidence="10">
    <location>
        <begin position="1"/>
        <end position="19"/>
    </location>
</feature>
<dbReference type="SMART" id="SM00823">
    <property type="entry name" value="PKS_PP"/>
    <property type="match status" value="1"/>
</dbReference>
<evidence type="ECO:0000256" key="3">
    <source>
        <dbReference type="ARBA" id="ARBA00022450"/>
    </source>
</evidence>
<dbReference type="SUPFAM" id="SSF47336">
    <property type="entry name" value="ACP-like"/>
    <property type="match status" value="1"/>
</dbReference>
<dbReference type="SUPFAM" id="SSF46894">
    <property type="entry name" value="C-terminal effector domain of the bipartite response regulators"/>
    <property type="match status" value="1"/>
</dbReference>
<sequence>MEHRSEHPERPLPAEDGRQRAFGLPKEMLELYEELQPRLRRQVRRHLGPSCKNDDIEHVLQGIWEQAAEAWPSSLRDHRAEQCVRHTLACALSEVLGQLQSRPAPGTSPPGQARLEILRRLPPARRLEAAVCWVVEATGQILGHRRVETMDAEQSFHDLGLRTADLSQLRERLTHITGLPLEPSSTSPAATPMSVARHLLECLTPAEDDLPKHTDQFETFYKGFHPRLRRYASHILGSGYSNEVDDVMQTVWIVVLGDWRRIRQMEYVEAYLFKVTRNESLRIRQATMRRYHCSSPTEDIRLMMFAEHRMRSQPDEFDLVLQKEWLRRCIAEQIAPHLSQQQLAILLLAAAGHDNELIADALGVAPATIRVQRHRLRRKLQTALPRALWSNG</sequence>
<keyword evidence="3" id="KW-0596">Phosphopantetheine</keyword>
<dbReference type="Gene3D" id="1.10.10.10">
    <property type="entry name" value="Winged helix-like DNA-binding domain superfamily/Winged helix DNA-binding domain"/>
    <property type="match status" value="1"/>
</dbReference>
<comment type="similarity">
    <text evidence="1">Belongs to the sigma-70 factor family.</text>
</comment>
<reference evidence="12 13" key="1">
    <citation type="journal article" date="2015" name="Int. J. Syst. Evol. Microbiol.">
        <title>Streptomyces gilvifuscus sp. nov., an actinomycete that produces antibacterial compounds isolated from soil.</title>
        <authorList>
            <person name="Nguyen T.M."/>
            <person name="Kim J."/>
        </authorList>
    </citation>
    <scope>NUCLEOTIDE SEQUENCE [LARGE SCALE GENOMIC DNA]</scope>
    <source>
        <strain evidence="12 13">T113</strain>
    </source>
</reference>
<dbReference type="InterPro" id="IPR000792">
    <property type="entry name" value="Tscrpt_reg_LuxR_C"/>
</dbReference>
<gene>
    <name evidence="12" type="ORF">PO587_39085</name>
</gene>
<keyword evidence="6" id="KW-0731">Sigma factor</keyword>
<dbReference type="RefSeq" id="WP_272178588.1">
    <property type="nucleotide sequence ID" value="NZ_JAQOSK010000022.1"/>
</dbReference>
<evidence type="ECO:0000259" key="11">
    <source>
        <dbReference type="PROSITE" id="PS50043"/>
    </source>
</evidence>
<dbReference type="Gene3D" id="1.10.1740.10">
    <property type="match status" value="1"/>
</dbReference>
<dbReference type="SMART" id="SM00421">
    <property type="entry name" value="HTH_LUXR"/>
    <property type="match status" value="1"/>
</dbReference>
<keyword evidence="5" id="KW-0805">Transcription regulation</keyword>
<keyword evidence="13" id="KW-1185">Reference proteome</keyword>
<dbReference type="InterPro" id="IPR020806">
    <property type="entry name" value="PKS_PP-bd"/>
</dbReference>
<dbReference type="EMBL" id="JAQOSK010000022">
    <property type="protein sequence ID" value="MDC2960444.1"/>
    <property type="molecule type" value="Genomic_DNA"/>
</dbReference>
<evidence type="ECO:0000256" key="8">
    <source>
        <dbReference type="ARBA" id="ARBA00023163"/>
    </source>
</evidence>
<dbReference type="InterPro" id="IPR014284">
    <property type="entry name" value="RNA_pol_sigma-70_dom"/>
</dbReference>
<evidence type="ECO:0000256" key="5">
    <source>
        <dbReference type="ARBA" id="ARBA00023015"/>
    </source>
</evidence>
<evidence type="ECO:0000256" key="4">
    <source>
        <dbReference type="ARBA" id="ARBA00022553"/>
    </source>
</evidence>
<dbReference type="NCBIfam" id="TIGR02937">
    <property type="entry name" value="sigma70-ECF"/>
    <property type="match status" value="1"/>
</dbReference>
<dbReference type="PRINTS" id="PR00038">
    <property type="entry name" value="HTHLUXR"/>
</dbReference>
<name>A0ABT5G6H5_9ACTN</name>
<evidence type="ECO:0000256" key="1">
    <source>
        <dbReference type="ARBA" id="ARBA00007788"/>
    </source>
</evidence>
<keyword evidence="4" id="KW-0597">Phosphoprotein</keyword>
<keyword evidence="8" id="KW-0804">Transcription</keyword>
<dbReference type="InterPro" id="IPR036388">
    <property type="entry name" value="WH-like_DNA-bd_sf"/>
</dbReference>
<evidence type="ECO:0000256" key="7">
    <source>
        <dbReference type="ARBA" id="ARBA00023125"/>
    </source>
</evidence>
<feature type="region of interest" description="Disordered" evidence="10">
    <location>
        <begin position="1"/>
        <end position="20"/>
    </location>
</feature>
<dbReference type="InterPro" id="IPR036736">
    <property type="entry name" value="ACP-like_sf"/>
</dbReference>
<proteinExistence type="inferred from homology"/>
<comment type="caution">
    <text evidence="12">The sequence shown here is derived from an EMBL/GenBank/DDBJ whole genome shotgun (WGS) entry which is preliminary data.</text>
</comment>
<organism evidence="12 13">
    <name type="scientific">Streptomyces gilvifuscus</name>
    <dbReference type="NCBI Taxonomy" id="1550617"/>
    <lineage>
        <taxon>Bacteria</taxon>
        <taxon>Bacillati</taxon>
        <taxon>Actinomycetota</taxon>
        <taxon>Actinomycetes</taxon>
        <taxon>Kitasatosporales</taxon>
        <taxon>Streptomycetaceae</taxon>
        <taxon>Streptomyces</taxon>
    </lineage>
</organism>
<dbReference type="PROSITE" id="PS50043">
    <property type="entry name" value="HTH_LUXR_2"/>
    <property type="match status" value="1"/>
</dbReference>
<dbReference type="InterPro" id="IPR016032">
    <property type="entry name" value="Sig_transdc_resp-reg_C-effctor"/>
</dbReference>
<feature type="domain" description="HTH luxR-type" evidence="11">
    <location>
        <begin position="331"/>
        <end position="392"/>
    </location>
</feature>
<dbReference type="InterPro" id="IPR013325">
    <property type="entry name" value="RNA_pol_sigma_r2"/>
</dbReference>
<dbReference type="Pfam" id="PF00196">
    <property type="entry name" value="GerE"/>
    <property type="match status" value="1"/>
</dbReference>
<dbReference type="PROSITE" id="PS00622">
    <property type="entry name" value="HTH_LUXR_1"/>
    <property type="match status" value="1"/>
</dbReference>
<evidence type="ECO:0000256" key="10">
    <source>
        <dbReference type="SAM" id="MobiDB-lite"/>
    </source>
</evidence>
<dbReference type="PANTHER" id="PTHR43133">
    <property type="entry name" value="RNA POLYMERASE ECF-TYPE SIGMA FACTO"/>
    <property type="match status" value="1"/>
</dbReference>
<evidence type="ECO:0000313" key="12">
    <source>
        <dbReference type="EMBL" id="MDC2960444.1"/>
    </source>
</evidence>
<dbReference type="PANTHER" id="PTHR43133:SF8">
    <property type="entry name" value="RNA POLYMERASE SIGMA FACTOR HI_1459-RELATED"/>
    <property type="match status" value="1"/>
</dbReference>
<dbReference type="Pfam" id="PF04542">
    <property type="entry name" value="Sigma70_r2"/>
    <property type="match status" value="1"/>
</dbReference>
<evidence type="ECO:0000256" key="6">
    <source>
        <dbReference type="ARBA" id="ARBA00023082"/>
    </source>
</evidence>
<dbReference type="InterPro" id="IPR007627">
    <property type="entry name" value="RNA_pol_sigma70_r2"/>
</dbReference>
<protein>
    <recommendedName>
        <fullName evidence="2">RNA polymerase sigma factor SigS</fullName>
    </recommendedName>
</protein>
<accession>A0ABT5G6H5</accession>
<evidence type="ECO:0000256" key="9">
    <source>
        <dbReference type="ARBA" id="ARBA00024701"/>
    </source>
</evidence>